<evidence type="ECO:0000313" key="4">
    <source>
        <dbReference type="Proteomes" id="UP000824091"/>
    </source>
</evidence>
<gene>
    <name evidence="3" type="ORF">IAD16_07260</name>
</gene>
<keyword evidence="2" id="KW-1133">Transmembrane helix</keyword>
<evidence type="ECO:0000256" key="2">
    <source>
        <dbReference type="SAM" id="Phobius"/>
    </source>
</evidence>
<proteinExistence type="predicted"/>
<keyword evidence="2" id="KW-0812">Transmembrane</keyword>
<feature type="compositionally biased region" description="Low complexity" evidence="1">
    <location>
        <begin position="185"/>
        <end position="206"/>
    </location>
</feature>
<accession>A0A9D1I583</accession>
<dbReference type="Proteomes" id="UP000824091">
    <property type="component" value="Unassembled WGS sequence"/>
</dbReference>
<comment type="caution">
    <text evidence="3">The sequence shown here is derived from an EMBL/GenBank/DDBJ whole genome shotgun (WGS) entry which is preliminary data.</text>
</comment>
<evidence type="ECO:0000256" key="1">
    <source>
        <dbReference type="SAM" id="MobiDB-lite"/>
    </source>
</evidence>
<keyword evidence="2" id="KW-0472">Membrane</keyword>
<name>A0A9D1I583_9FIRM</name>
<sequence>MKAKYRALSFSAHRIRIRIEGVRIEKLLDQAHRKGLDLRSVRLLSHMEAECHTTPRDLRTLKKLAGARYRITEYEQKGPGYSIKKFLRSPIRVIGAMLILFIVITQSFFVRTVEIGGYKAIPETQLRQCLHEAGIHEGAFIPRIDWNEAKNLIYDTFPQITWLQLVYDGRKVFLNISEADEDPVSSSETGQSSGSGQYEGSGQTSGISGDPGTSERPYCNIIADRDGYIEDIKVYRGLALVEEGDHVSEGQVLISGCVPIEPTVYDEDHPKQYYVRALGEITVLTPFRLTFNQERYVDSGKDDGGDGQAGGDTIIASKTEKTKKQVQAKANQQIRQWAKENLPENAQILNKDLNFSYKENIIEVGVTIEVRLQIGIEQELLIGQKDSDQ</sequence>
<feature type="transmembrane region" description="Helical" evidence="2">
    <location>
        <begin position="91"/>
        <end position="109"/>
    </location>
</feature>
<protein>
    <submittedName>
        <fullName evidence="3">Sporulation protein YqfD</fullName>
    </submittedName>
</protein>
<feature type="region of interest" description="Disordered" evidence="1">
    <location>
        <begin position="182"/>
        <end position="216"/>
    </location>
</feature>
<reference evidence="3" key="1">
    <citation type="submission" date="2020-10" db="EMBL/GenBank/DDBJ databases">
        <authorList>
            <person name="Gilroy R."/>
        </authorList>
    </citation>
    <scope>NUCLEOTIDE SEQUENCE</scope>
    <source>
        <strain evidence="3">11300</strain>
    </source>
</reference>
<evidence type="ECO:0000313" key="3">
    <source>
        <dbReference type="EMBL" id="HIU28157.1"/>
    </source>
</evidence>
<organism evidence="3 4">
    <name type="scientific">Candidatus Fimisoma avicola</name>
    <dbReference type="NCBI Taxonomy" id="2840826"/>
    <lineage>
        <taxon>Bacteria</taxon>
        <taxon>Bacillati</taxon>
        <taxon>Bacillota</taxon>
        <taxon>Clostridia</taxon>
        <taxon>Eubacteriales</taxon>
        <taxon>Candidatus Fimisoma</taxon>
    </lineage>
</organism>
<dbReference type="Pfam" id="PF06898">
    <property type="entry name" value="YqfD"/>
    <property type="match status" value="2"/>
</dbReference>
<dbReference type="EMBL" id="DVMO01000105">
    <property type="protein sequence ID" value="HIU28157.1"/>
    <property type="molecule type" value="Genomic_DNA"/>
</dbReference>
<dbReference type="InterPro" id="IPR010690">
    <property type="entry name" value="YqfD"/>
</dbReference>
<reference evidence="3" key="2">
    <citation type="journal article" date="2021" name="PeerJ">
        <title>Extensive microbial diversity within the chicken gut microbiome revealed by metagenomics and culture.</title>
        <authorList>
            <person name="Gilroy R."/>
            <person name="Ravi A."/>
            <person name="Getino M."/>
            <person name="Pursley I."/>
            <person name="Horton D.L."/>
            <person name="Alikhan N.F."/>
            <person name="Baker D."/>
            <person name="Gharbi K."/>
            <person name="Hall N."/>
            <person name="Watson M."/>
            <person name="Adriaenssens E.M."/>
            <person name="Foster-Nyarko E."/>
            <person name="Jarju S."/>
            <person name="Secka A."/>
            <person name="Antonio M."/>
            <person name="Oren A."/>
            <person name="Chaudhuri R.R."/>
            <person name="La Ragione R."/>
            <person name="Hildebrand F."/>
            <person name="Pallen M.J."/>
        </authorList>
    </citation>
    <scope>NUCLEOTIDE SEQUENCE</scope>
    <source>
        <strain evidence="3">11300</strain>
    </source>
</reference>
<dbReference type="AlphaFoldDB" id="A0A9D1I583"/>